<evidence type="ECO:0000313" key="4">
    <source>
        <dbReference type="Proteomes" id="UP000785679"/>
    </source>
</evidence>
<dbReference type="AlphaFoldDB" id="A0A8J8SZV2"/>
<feature type="coiled-coil region" evidence="1">
    <location>
        <begin position="81"/>
        <end position="111"/>
    </location>
</feature>
<evidence type="ECO:0000259" key="2">
    <source>
        <dbReference type="Pfam" id="PF19445"/>
    </source>
</evidence>
<evidence type="ECO:0000256" key="1">
    <source>
        <dbReference type="SAM" id="Coils"/>
    </source>
</evidence>
<dbReference type="InterPro" id="IPR045810">
    <property type="entry name" value="eIF3h_C"/>
</dbReference>
<dbReference type="Proteomes" id="UP000785679">
    <property type="component" value="Unassembled WGS sequence"/>
</dbReference>
<protein>
    <recommendedName>
        <fullName evidence="2">eIF3h C-terminal domain-containing protein</fullName>
    </recommendedName>
</protein>
<dbReference type="EMBL" id="RRYP01012653">
    <property type="protein sequence ID" value="TNV76969.1"/>
    <property type="molecule type" value="Genomic_DNA"/>
</dbReference>
<keyword evidence="4" id="KW-1185">Reference proteome</keyword>
<reference evidence="3" key="1">
    <citation type="submission" date="2019-06" db="EMBL/GenBank/DDBJ databases">
        <authorList>
            <person name="Zheng W."/>
        </authorList>
    </citation>
    <scope>NUCLEOTIDE SEQUENCE</scope>
    <source>
        <strain evidence="3">QDHG01</strain>
    </source>
</reference>
<dbReference type="Pfam" id="PF19445">
    <property type="entry name" value="eIF3h_C"/>
    <property type="match status" value="1"/>
</dbReference>
<dbReference type="OrthoDB" id="10265695at2759"/>
<feature type="domain" description="eIF3h C-terminal" evidence="2">
    <location>
        <begin position="187"/>
        <end position="279"/>
    </location>
</feature>
<organism evidence="3 4">
    <name type="scientific">Halteria grandinella</name>
    <dbReference type="NCBI Taxonomy" id="5974"/>
    <lineage>
        <taxon>Eukaryota</taxon>
        <taxon>Sar</taxon>
        <taxon>Alveolata</taxon>
        <taxon>Ciliophora</taxon>
        <taxon>Intramacronucleata</taxon>
        <taxon>Spirotrichea</taxon>
        <taxon>Stichotrichia</taxon>
        <taxon>Sporadotrichida</taxon>
        <taxon>Halteriidae</taxon>
        <taxon>Halteria</taxon>
    </lineage>
</organism>
<gene>
    <name evidence="3" type="ORF">FGO68_gene1370</name>
</gene>
<sequence length="340" mass="38580">MLPRSPCAIIKYQYLMADSIETSGVKRVPLHRVMIDTPALLNLVKHCRDADLKTGARGNVMGVLKESEHGEGKQLIITQTMPELQNSKLQMKELIEAIENESQQLRDTTKVGFYLSVNMGLTFNLDTLTHLYKCYREFKNSVFIIYDVSKSDFGLNPLHCFRLSEKAIEAFTEKTVGAQAATSDKINLVQERIRSHNLTIAELFEEVPIKIYRSHLVQAFLFDHIQPHMPAFNPNFFKLATPQYLCNHVYQLNEATDQLLAEQQRLETNLKNTIKMHKKQARGGQILGAGLTTASVSMEESQNNKVDLFLLSRQVDELCNQINDCGIPVNEKLLEGIAKE</sequence>
<keyword evidence="1" id="KW-0175">Coiled coil</keyword>
<dbReference type="Gene3D" id="3.40.140.10">
    <property type="entry name" value="Cytidine Deaminase, domain 2"/>
    <property type="match status" value="1"/>
</dbReference>
<comment type="caution">
    <text evidence="3">The sequence shown here is derived from an EMBL/GenBank/DDBJ whole genome shotgun (WGS) entry which is preliminary data.</text>
</comment>
<accession>A0A8J8SZV2</accession>
<name>A0A8J8SZV2_HALGN</name>
<evidence type="ECO:0000313" key="3">
    <source>
        <dbReference type="EMBL" id="TNV76969.1"/>
    </source>
</evidence>
<proteinExistence type="predicted"/>